<comment type="subcellular location">
    <subcellularLocation>
        <location evidence="1">Endomembrane system</location>
    </subcellularLocation>
</comment>
<feature type="compositionally biased region" description="Basic and acidic residues" evidence="6">
    <location>
        <begin position="378"/>
        <end position="387"/>
    </location>
</feature>
<organism evidence="8 9">
    <name type="scientific">Pseudocercospora eumusae</name>
    <dbReference type="NCBI Taxonomy" id="321146"/>
    <lineage>
        <taxon>Eukaryota</taxon>
        <taxon>Fungi</taxon>
        <taxon>Dikarya</taxon>
        <taxon>Ascomycota</taxon>
        <taxon>Pezizomycotina</taxon>
        <taxon>Dothideomycetes</taxon>
        <taxon>Dothideomycetidae</taxon>
        <taxon>Mycosphaerellales</taxon>
        <taxon>Mycosphaerellaceae</taxon>
        <taxon>Pseudocercospora</taxon>
    </lineage>
</organism>
<dbReference type="PANTHER" id="PTHR16023">
    <property type="entry name" value="TAX1 BINDING PROTEIN-RELATED"/>
    <property type="match status" value="1"/>
</dbReference>
<dbReference type="PANTHER" id="PTHR16023:SF0">
    <property type="entry name" value="PROTEIN VAC14 HOMOLOG"/>
    <property type="match status" value="1"/>
</dbReference>
<evidence type="ECO:0000256" key="6">
    <source>
        <dbReference type="SAM" id="MobiDB-lite"/>
    </source>
</evidence>
<dbReference type="AlphaFoldDB" id="A0A139HJ51"/>
<dbReference type="Proteomes" id="UP000070133">
    <property type="component" value="Unassembled WGS sequence"/>
</dbReference>
<name>A0A139HJ51_9PEZI</name>
<feature type="compositionally biased region" description="Basic and acidic residues" evidence="6">
    <location>
        <begin position="348"/>
        <end position="360"/>
    </location>
</feature>
<accession>A0A139HJ51</accession>
<sequence>MDHSTQARLSDKFYDKRKAGALEWHAMRPALYPLYPIFLTTYTTRRAMDLFKRPESSVVPHSPDCPHIDDFDVVLPAVRSRHILTQACNRLESVIRNALADNNHARIEKIVWQLCHDYAYAVHQPHARNGGLIGLAAAAIALGSEVARYLKDIVPPVLACFSDQDARVRYYACESMYNIAKVAKGEILLYFNDVFDALSKLAADTELSVKNGAELLDRLIKDIVSESAATYASIVVSEPAVTSGDNTPDQSIEIPTAFSLPKFIPLLRERINVQNPFARTFLVSWITLLDQIPDLEMVAYLPSFLGGLLRFLGDSNEDVHTTTKTALDRFLVEIKKIAAVKKGIAESRKSKDENMNKDSDSDSVTPSHDPGEPEPDLAESRESRENGQMDAPEAGQQEATDVEEIRSEASSFTAAEDEENQEAPMEDEWIPGQDVTIDYSSILQILVENLASSREEEVKVTCLKWIEVFLVICPENILSFTPQLLQELLPALSHDKEHVKSAAKGVNELLIRYIMSLPEEHAKQQGGGPESNRVVGPSQTSTAPANATNTSSGIPSLRPLKPDGNGEKRESLGAPKAARKAPSPEVPESRSPQVATPEPPIQDSERAESPHDDLDYEAAVNALTLQFLHENEATRVAALAWLIMLHRKSPRKILAIQDATFPALLKTLSDPAEAVVTRDLLLLSQISKSNDESYFTSFMVNLIKLFSTDRRLLESRGNLIIRNLCLSLSAERIYRTMADCLEKEEDDIEFAAIMVQNLNNNLITAPELVDLRKRLRNLDNRDGQTFFTVLFKAWCVNAVATFSLCLLAQAYEQAYELLKVFSEIEMTVNMLIQIDKLVQLLESPVFTYLRMQLLEPERHPHLYKCLYGLLMLLPQSSAFAALKNRLNSVSAIGYLHIRPPGQGATTPGSVGSFAERQNRLKSREDGGIRWNELLERFKATQEKIRRNQQRQLISHHGLDDTPQQLPEKKPISMGPPPRPEPSQSASQRQTLQNPLGQHQKGKSSLSNLGRFATRAGTKGKK</sequence>
<dbReference type="PROSITE" id="PS50077">
    <property type="entry name" value="HEAT_REPEAT"/>
    <property type="match status" value="1"/>
</dbReference>
<reference evidence="8 9" key="1">
    <citation type="submission" date="2015-07" db="EMBL/GenBank/DDBJ databases">
        <title>Comparative genomics of the Sigatoka disease complex on banana suggests a link between parallel evolutionary changes in Pseudocercospora fijiensis and Pseudocercospora eumusae and increased virulence on the banana host.</title>
        <authorList>
            <person name="Chang T.-C."/>
            <person name="Salvucci A."/>
            <person name="Crous P.W."/>
            <person name="Stergiopoulos I."/>
        </authorList>
    </citation>
    <scope>NUCLEOTIDE SEQUENCE [LARGE SCALE GENOMIC DNA]</scope>
    <source>
        <strain evidence="8 9">CBS 114824</strain>
    </source>
</reference>
<dbReference type="Pfam" id="PF11916">
    <property type="entry name" value="Vac14_Fig4_bd"/>
    <property type="match status" value="1"/>
</dbReference>
<dbReference type="GO" id="GO:0000329">
    <property type="term" value="C:fungal-type vacuole membrane"/>
    <property type="evidence" value="ECO:0007669"/>
    <property type="project" value="TreeGrafter"/>
</dbReference>
<dbReference type="InterPro" id="IPR026825">
    <property type="entry name" value="Vac14"/>
</dbReference>
<comment type="caution">
    <text evidence="8">The sequence shown here is derived from an EMBL/GenBank/DDBJ whole genome shotgun (WGS) entry which is preliminary data.</text>
</comment>
<feature type="repeat" description="HEAT" evidence="5">
    <location>
        <begin position="153"/>
        <end position="188"/>
    </location>
</feature>
<dbReference type="InterPro" id="IPR011989">
    <property type="entry name" value="ARM-like"/>
</dbReference>
<feature type="region of interest" description="Disordered" evidence="6">
    <location>
        <begin position="521"/>
        <end position="611"/>
    </location>
</feature>
<evidence type="ECO:0000256" key="3">
    <source>
        <dbReference type="ARBA" id="ARBA00022737"/>
    </source>
</evidence>
<evidence type="ECO:0000256" key="5">
    <source>
        <dbReference type="PROSITE-ProRule" id="PRU00103"/>
    </source>
</evidence>
<dbReference type="InterPro" id="IPR021133">
    <property type="entry name" value="HEAT_type_2"/>
</dbReference>
<feature type="compositionally biased region" description="Basic and acidic residues" evidence="6">
    <location>
        <begin position="560"/>
        <end position="571"/>
    </location>
</feature>
<feature type="compositionally biased region" description="Polar residues" evidence="6">
    <location>
        <begin position="981"/>
        <end position="1007"/>
    </location>
</feature>
<protein>
    <recommendedName>
        <fullName evidence="7">Vacuolar protein 14 C-terminal Fig4-binding domain-containing protein</fullName>
    </recommendedName>
</protein>
<keyword evidence="3" id="KW-0677">Repeat</keyword>
<proteinExistence type="inferred from homology"/>
<feature type="domain" description="Vacuolar protein 14 C-terminal Fig4-binding" evidence="7">
    <location>
        <begin position="711"/>
        <end position="889"/>
    </location>
</feature>
<feature type="region of interest" description="Disordered" evidence="6">
    <location>
        <begin position="954"/>
        <end position="1021"/>
    </location>
</feature>
<dbReference type="InterPro" id="IPR021841">
    <property type="entry name" value="VAC14_Fig4p-bd"/>
</dbReference>
<dbReference type="OrthoDB" id="5574975at2759"/>
<feature type="compositionally biased region" description="Acidic residues" evidence="6">
    <location>
        <begin position="415"/>
        <end position="429"/>
    </location>
</feature>
<dbReference type="SUPFAM" id="SSF48371">
    <property type="entry name" value="ARM repeat"/>
    <property type="match status" value="1"/>
</dbReference>
<dbReference type="Pfam" id="PF12755">
    <property type="entry name" value="Vac14_Fab1_bd"/>
    <property type="match status" value="1"/>
</dbReference>
<evidence type="ECO:0000259" key="7">
    <source>
        <dbReference type="Pfam" id="PF11916"/>
    </source>
</evidence>
<dbReference type="STRING" id="321146.A0A139HJ51"/>
<dbReference type="GO" id="GO:0006661">
    <property type="term" value="P:phosphatidylinositol biosynthetic process"/>
    <property type="evidence" value="ECO:0007669"/>
    <property type="project" value="InterPro"/>
</dbReference>
<gene>
    <name evidence="8" type="ORF">AC578_171</name>
</gene>
<evidence type="ECO:0000313" key="9">
    <source>
        <dbReference type="Proteomes" id="UP000070133"/>
    </source>
</evidence>
<evidence type="ECO:0000256" key="1">
    <source>
        <dbReference type="ARBA" id="ARBA00004308"/>
    </source>
</evidence>
<feature type="compositionally biased region" description="Low complexity" evidence="6">
    <location>
        <begin position="537"/>
        <end position="552"/>
    </location>
</feature>
<dbReference type="GO" id="GO:0010008">
    <property type="term" value="C:endosome membrane"/>
    <property type="evidence" value="ECO:0007669"/>
    <property type="project" value="TreeGrafter"/>
</dbReference>
<keyword evidence="9" id="KW-1185">Reference proteome</keyword>
<dbReference type="InterPro" id="IPR016024">
    <property type="entry name" value="ARM-type_fold"/>
</dbReference>
<dbReference type="Gene3D" id="1.25.10.10">
    <property type="entry name" value="Leucine-rich Repeat Variant"/>
    <property type="match status" value="2"/>
</dbReference>
<dbReference type="EMBL" id="LFZN01000043">
    <property type="protein sequence ID" value="KXT02389.1"/>
    <property type="molecule type" value="Genomic_DNA"/>
</dbReference>
<comment type="similarity">
    <text evidence="2">Belongs to the VAC14 family.</text>
</comment>
<keyword evidence="4" id="KW-0472">Membrane</keyword>
<evidence type="ECO:0000256" key="2">
    <source>
        <dbReference type="ARBA" id="ARBA00010225"/>
    </source>
</evidence>
<evidence type="ECO:0000256" key="4">
    <source>
        <dbReference type="ARBA" id="ARBA00023136"/>
    </source>
</evidence>
<dbReference type="GO" id="GO:0070772">
    <property type="term" value="C:PAS complex"/>
    <property type="evidence" value="ECO:0007669"/>
    <property type="project" value="InterPro"/>
</dbReference>
<feature type="region of interest" description="Disordered" evidence="6">
    <location>
        <begin position="348"/>
        <end position="432"/>
    </location>
</feature>
<evidence type="ECO:0000313" key="8">
    <source>
        <dbReference type="EMBL" id="KXT02389.1"/>
    </source>
</evidence>